<evidence type="ECO:0000259" key="3">
    <source>
        <dbReference type="Pfam" id="PF00210"/>
    </source>
</evidence>
<dbReference type="PROSITE" id="PS00818">
    <property type="entry name" value="DPS_1"/>
    <property type="match status" value="1"/>
</dbReference>
<comment type="similarity">
    <text evidence="1 2">Belongs to the Dps family.</text>
</comment>
<dbReference type="PANTHER" id="PTHR42932:SF2">
    <property type="entry name" value="DNA PROTECTION DURING STARVATION PROTEIN 1"/>
    <property type="match status" value="1"/>
</dbReference>
<dbReference type="Pfam" id="PF00210">
    <property type="entry name" value="Ferritin"/>
    <property type="match status" value="1"/>
</dbReference>
<evidence type="ECO:0000256" key="2">
    <source>
        <dbReference type="RuleBase" id="RU003875"/>
    </source>
</evidence>
<protein>
    <submittedName>
        <fullName evidence="4">DNA starvation/stationary phase protection protein</fullName>
    </submittedName>
</protein>
<dbReference type="InterPro" id="IPR012347">
    <property type="entry name" value="Ferritin-like"/>
</dbReference>
<reference evidence="4 5" key="1">
    <citation type="submission" date="2023-03" db="EMBL/GenBank/DDBJ databases">
        <title>Isolation and description of six Streptomyces strains from soil environments, able to metabolize different microbial glucans.</title>
        <authorList>
            <person name="Widen T."/>
            <person name="Larsbrink J."/>
        </authorList>
    </citation>
    <scope>NUCLEOTIDE SEQUENCE [LARGE SCALE GENOMIC DNA]</scope>
    <source>
        <strain evidence="4 5">Alt2</strain>
    </source>
</reference>
<sequence>MTINTPLATDDQTVAAQALQGSLTDLLDLSLNAKQAHWTVVGPLFRSLHQELDELASLSRDFADRLAERSAAIGRAPDGRPGTITATSGLSALPAGWIKDSDVRGLMTTSMAVLISRMRQRVEDTSTADPVTQDLLINLTGELERQHWMLQAQSSY</sequence>
<evidence type="ECO:0000313" key="4">
    <source>
        <dbReference type="EMBL" id="WLQ55317.1"/>
    </source>
</evidence>
<keyword evidence="5" id="KW-1185">Reference proteome</keyword>
<dbReference type="PIRSF" id="PIRSF005900">
    <property type="entry name" value="Dps"/>
    <property type="match status" value="1"/>
</dbReference>
<organism evidence="4 5">
    <name type="scientific">Streptomyces poriferorum</name>
    <dbReference type="NCBI Taxonomy" id="2798799"/>
    <lineage>
        <taxon>Bacteria</taxon>
        <taxon>Bacillati</taxon>
        <taxon>Actinomycetota</taxon>
        <taxon>Actinomycetes</taxon>
        <taxon>Kitasatosporales</taxon>
        <taxon>Streptomycetaceae</taxon>
        <taxon>Streptomyces</taxon>
    </lineage>
</organism>
<dbReference type="InterPro" id="IPR008331">
    <property type="entry name" value="Ferritin_DPS_dom"/>
</dbReference>
<evidence type="ECO:0000256" key="1">
    <source>
        <dbReference type="ARBA" id="ARBA00009497"/>
    </source>
</evidence>
<dbReference type="InterPro" id="IPR009078">
    <property type="entry name" value="Ferritin-like_SF"/>
</dbReference>
<dbReference type="CDD" id="cd01043">
    <property type="entry name" value="DPS"/>
    <property type="match status" value="1"/>
</dbReference>
<evidence type="ECO:0000313" key="5">
    <source>
        <dbReference type="Proteomes" id="UP001235744"/>
    </source>
</evidence>
<dbReference type="EMBL" id="CP120988">
    <property type="protein sequence ID" value="WLQ55317.1"/>
    <property type="molecule type" value="Genomic_DNA"/>
</dbReference>
<dbReference type="Gene3D" id="1.20.1260.10">
    <property type="match status" value="1"/>
</dbReference>
<dbReference type="Proteomes" id="UP001235744">
    <property type="component" value="Chromosome"/>
</dbReference>
<dbReference type="InterPro" id="IPR023188">
    <property type="entry name" value="DPS_DNA-bd_CS"/>
</dbReference>
<feature type="domain" description="Ferritin/DPS" evidence="3">
    <location>
        <begin position="17"/>
        <end position="153"/>
    </location>
</feature>
<dbReference type="SUPFAM" id="SSF47240">
    <property type="entry name" value="Ferritin-like"/>
    <property type="match status" value="1"/>
</dbReference>
<proteinExistence type="inferred from homology"/>
<dbReference type="InterPro" id="IPR002177">
    <property type="entry name" value="DPS_DNA-bd"/>
</dbReference>
<gene>
    <name evidence="4" type="ORF">P8A19_07645</name>
</gene>
<name>A0ABY9IM39_9ACTN</name>
<dbReference type="PRINTS" id="PR01346">
    <property type="entry name" value="HELNAPAPROT"/>
</dbReference>
<accession>A0ABY9IM39</accession>
<dbReference type="RefSeq" id="WP_306106107.1">
    <property type="nucleotide sequence ID" value="NZ_CP120988.1"/>
</dbReference>
<dbReference type="PANTHER" id="PTHR42932">
    <property type="entry name" value="GENERAL STRESS PROTEIN 20U"/>
    <property type="match status" value="1"/>
</dbReference>